<evidence type="ECO:0000256" key="2">
    <source>
        <dbReference type="ARBA" id="ARBA00022980"/>
    </source>
</evidence>
<dbReference type="CDD" id="cd05687">
    <property type="entry name" value="S1_RPS1_repeat_ec1_hs1"/>
    <property type="match status" value="1"/>
</dbReference>
<organism evidence="6 7">
    <name type="scientific">Brachybacterium fresconis</name>
    <dbReference type="NCBI Taxonomy" id="173363"/>
    <lineage>
        <taxon>Bacteria</taxon>
        <taxon>Bacillati</taxon>
        <taxon>Actinomycetota</taxon>
        <taxon>Actinomycetes</taxon>
        <taxon>Micrococcales</taxon>
        <taxon>Dermabacteraceae</taxon>
        <taxon>Brachybacterium</taxon>
    </lineage>
</organism>
<feature type="domain" description="S1 motif" evidence="5">
    <location>
        <begin position="292"/>
        <end position="361"/>
    </location>
</feature>
<keyword evidence="2 6" id="KW-0689">Ribosomal protein</keyword>
<dbReference type="Pfam" id="PF00575">
    <property type="entry name" value="S1"/>
    <property type="match status" value="4"/>
</dbReference>
<dbReference type="CDD" id="cd04465">
    <property type="entry name" value="S1_RPS1_repeat_ec2_hs2"/>
    <property type="match status" value="1"/>
</dbReference>
<dbReference type="PROSITE" id="PS50126">
    <property type="entry name" value="S1"/>
    <property type="match status" value="4"/>
</dbReference>
<dbReference type="PANTHER" id="PTHR10724:SF7">
    <property type="entry name" value="SMALL RIBOSOMAL SUBUNIT PROTEIN BS1C"/>
    <property type="match status" value="1"/>
</dbReference>
<evidence type="ECO:0000256" key="1">
    <source>
        <dbReference type="ARBA" id="ARBA00006767"/>
    </source>
</evidence>
<keyword evidence="3" id="KW-0687">Ribonucleoprotein</keyword>
<evidence type="ECO:0000313" key="6">
    <source>
        <dbReference type="EMBL" id="MBP2407237.1"/>
    </source>
</evidence>
<dbReference type="Gene3D" id="2.40.50.140">
    <property type="entry name" value="Nucleic acid-binding proteins"/>
    <property type="match status" value="4"/>
</dbReference>
<reference evidence="6 7" key="1">
    <citation type="submission" date="2021-03" db="EMBL/GenBank/DDBJ databases">
        <title>Sequencing the genomes of 1000 actinobacteria strains.</title>
        <authorList>
            <person name="Klenk H.-P."/>
        </authorList>
    </citation>
    <scope>NUCLEOTIDE SEQUENCE [LARGE SCALE GENOMIC DNA]</scope>
    <source>
        <strain evidence="6 7">DSM 14564</strain>
    </source>
</reference>
<dbReference type="InterPro" id="IPR003029">
    <property type="entry name" value="S1_domain"/>
</dbReference>
<dbReference type="NCBIfam" id="NF005911">
    <property type="entry name" value="PRK07899.1"/>
    <property type="match status" value="1"/>
</dbReference>
<gene>
    <name evidence="6" type="ORF">JOF44_000140</name>
</gene>
<dbReference type="PANTHER" id="PTHR10724">
    <property type="entry name" value="30S RIBOSOMAL PROTEIN S1"/>
    <property type="match status" value="1"/>
</dbReference>
<feature type="compositionally biased region" description="Low complexity" evidence="4">
    <location>
        <begin position="446"/>
        <end position="478"/>
    </location>
</feature>
<protein>
    <submittedName>
        <fullName evidence="6">Small subunit ribosomal protein S1</fullName>
    </submittedName>
</protein>
<dbReference type="NCBIfam" id="NF005208">
    <property type="entry name" value="PRK06676.1"/>
    <property type="match status" value="1"/>
</dbReference>
<evidence type="ECO:0000313" key="7">
    <source>
        <dbReference type="Proteomes" id="UP000698222"/>
    </source>
</evidence>
<feature type="region of interest" description="Disordered" evidence="4">
    <location>
        <begin position="441"/>
        <end position="486"/>
    </location>
</feature>
<accession>A0ABS4YEN1</accession>
<comment type="similarity">
    <text evidence="1">Belongs to the bacterial ribosomal protein bS1 family.</text>
</comment>
<feature type="domain" description="S1 motif" evidence="5">
    <location>
        <begin position="34"/>
        <end position="103"/>
    </location>
</feature>
<dbReference type="GO" id="GO:0005840">
    <property type="term" value="C:ribosome"/>
    <property type="evidence" value="ECO:0007669"/>
    <property type="project" value="UniProtKB-KW"/>
</dbReference>
<dbReference type="PRINTS" id="PR00681">
    <property type="entry name" value="RIBOSOMALS1"/>
</dbReference>
<dbReference type="EMBL" id="JAGIOC010000001">
    <property type="protein sequence ID" value="MBP2407237.1"/>
    <property type="molecule type" value="Genomic_DNA"/>
</dbReference>
<dbReference type="Proteomes" id="UP000698222">
    <property type="component" value="Unassembled WGS sequence"/>
</dbReference>
<name>A0ABS4YEN1_9MICO</name>
<dbReference type="CDD" id="cd05688">
    <property type="entry name" value="S1_RPS1_repeat_ec3"/>
    <property type="match status" value="1"/>
</dbReference>
<dbReference type="InterPro" id="IPR035104">
    <property type="entry name" value="Ribosomal_protein_S1-like"/>
</dbReference>
<proteinExistence type="inferred from homology"/>
<feature type="domain" description="S1 motif" evidence="5">
    <location>
        <begin position="121"/>
        <end position="186"/>
    </location>
</feature>
<keyword evidence="7" id="KW-1185">Reference proteome</keyword>
<dbReference type="InterPro" id="IPR012340">
    <property type="entry name" value="NA-bd_OB-fold"/>
</dbReference>
<dbReference type="RefSeq" id="WP_209886144.1">
    <property type="nucleotide sequence ID" value="NZ_BAAAJV010000026.1"/>
</dbReference>
<evidence type="ECO:0000256" key="3">
    <source>
        <dbReference type="ARBA" id="ARBA00023274"/>
    </source>
</evidence>
<dbReference type="SMART" id="SM00316">
    <property type="entry name" value="S1"/>
    <property type="match status" value="4"/>
</dbReference>
<dbReference type="SUPFAM" id="SSF50249">
    <property type="entry name" value="Nucleic acid-binding proteins"/>
    <property type="match status" value="4"/>
</dbReference>
<comment type="caution">
    <text evidence="6">The sequence shown here is derived from an EMBL/GenBank/DDBJ whole genome shotgun (WGS) entry which is preliminary data.</text>
</comment>
<evidence type="ECO:0000256" key="4">
    <source>
        <dbReference type="SAM" id="MobiDB-lite"/>
    </source>
</evidence>
<feature type="domain" description="S1 motif" evidence="5">
    <location>
        <begin position="207"/>
        <end position="275"/>
    </location>
</feature>
<sequence>MTDTTTPQIAINDIGGADELMAAIDATIKYFNDGDIVEGTVVKVDHDEVLLDIGYKTEGVIPSRELSIKHDVDPGEVVEVGDEIEALVLQKEDKEGRLILSKKRAQYERAWGSIEQIKEDEGVVTGRVIEVVKGGLIVDIGLRGFLPASLVEMRRVRDLQPYVGQEIEAKIIELDKNRNNVVLSRRAYLEETQSAVRSDFLQTLQKGQVREGAVSSIVNFGAFVDLGGVDGLVHVSELSWKHIDHPSEVVEVGQKVNVEVLDVDMDRERVSLSLKATQEDPWQLFARTHAIGEVVPGKVTKLVPFGAFVRVEDGIEGLVHISELAQRHVDLPEQVVTVDQDVFVKVIDIDLERRRISLSLKQANEGVDPEGDDTTFDPALYGMAAEYDENGEYKYPAGFDPETNEWLEGYEAQREEWEGQYAAAYERWTAHKAQVAEAIKADEESANAPAVESSSSSSSSSSSTPAAAPAAQSSYQSSTTDEGTLASDEALAALRAKLTGN</sequence>
<evidence type="ECO:0000259" key="5">
    <source>
        <dbReference type="PROSITE" id="PS50126"/>
    </source>
</evidence>
<dbReference type="InterPro" id="IPR050437">
    <property type="entry name" value="Ribos_protein_bS1-like"/>
</dbReference>